<evidence type="ECO:0000256" key="2">
    <source>
        <dbReference type="ARBA" id="ARBA00022741"/>
    </source>
</evidence>
<dbReference type="PANTHER" id="PTHR42939">
    <property type="entry name" value="ABC TRANSPORTER ATP-BINDING PROTEIN ALBC-RELATED"/>
    <property type="match status" value="1"/>
</dbReference>
<comment type="caution">
    <text evidence="5">The sequence shown here is derived from an EMBL/GenBank/DDBJ whole genome shotgun (WGS) entry which is preliminary data.</text>
</comment>
<dbReference type="PANTHER" id="PTHR42939:SF3">
    <property type="entry name" value="ABC TRANSPORTER ATP-BINDING COMPONENT"/>
    <property type="match status" value="1"/>
</dbReference>
<dbReference type="InterPro" id="IPR027417">
    <property type="entry name" value="P-loop_NTPase"/>
</dbReference>
<dbReference type="EMBL" id="JACRTG010000004">
    <property type="protein sequence ID" value="MBC8586880.1"/>
    <property type="molecule type" value="Genomic_DNA"/>
</dbReference>
<evidence type="ECO:0000256" key="1">
    <source>
        <dbReference type="ARBA" id="ARBA00022448"/>
    </source>
</evidence>
<dbReference type="InterPro" id="IPR003593">
    <property type="entry name" value="AAA+_ATPase"/>
</dbReference>
<evidence type="ECO:0000313" key="6">
    <source>
        <dbReference type="Proteomes" id="UP000601171"/>
    </source>
</evidence>
<dbReference type="Pfam" id="PF00005">
    <property type="entry name" value="ABC_tran"/>
    <property type="match status" value="1"/>
</dbReference>
<keyword evidence="1" id="KW-0813">Transport</keyword>
<dbReference type="CDD" id="cd03230">
    <property type="entry name" value="ABC_DR_subfamily_A"/>
    <property type="match status" value="1"/>
</dbReference>
<dbReference type="PROSITE" id="PS00211">
    <property type="entry name" value="ABC_TRANSPORTER_1"/>
    <property type="match status" value="1"/>
</dbReference>
<dbReference type="SUPFAM" id="SSF52540">
    <property type="entry name" value="P-loop containing nucleoside triphosphate hydrolases"/>
    <property type="match status" value="1"/>
</dbReference>
<dbReference type="InterPro" id="IPR017871">
    <property type="entry name" value="ABC_transporter-like_CS"/>
</dbReference>
<evidence type="ECO:0000259" key="4">
    <source>
        <dbReference type="PROSITE" id="PS50893"/>
    </source>
</evidence>
<dbReference type="Gene3D" id="3.40.50.300">
    <property type="entry name" value="P-loop containing nucleotide triphosphate hydrolases"/>
    <property type="match status" value="1"/>
</dbReference>
<evidence type="ECO:0000256" key="3">
    <source>
        <dbReference type="ARBA" id="ARBA00022840"/>
    </source>
</evidence>
<dbReference type="Proteomes" id="UP000601171">
    <property type="component" value="Unassembled WGS sequence"/>
</dbReference>
<gene>
    <name evidence="5" type="ORF">H8707_01320</name>
</gene>
<dbReference type="RefSeq" id="WP_262428350.1">
    <property type="nucleotide sequence ID" value="NZ_JACRTG010000004.1"/>
</dbReference>
<proteinExistence type="predicted"/>
<keyword evidence="6" id="KW-1185">Reference proteome</keyword>
<accession>A0A926EQY4</accession>
<sequence>MDILKAENLTKHYSGFSLNKISFNLPKGSIMGLIGENGAGKTTTIKLLLNLIKKDSGKITIFGLDNIKHEMKIKQDIGVVLDESSFHDNLKPKDISTFMGNIYDKWDNKKFFDYLNIFNLPQNKILKDYSKGMKMKLSIAAALSHNPKLLILDEPTGGLDPVVRSEILDIFMDFIQDDEKSILFSTHVTSDLDKIADYITFIHKGNLVFTESNDEINDNYGIIKCGINEFNKIDRKDILGHRKNKFGYEVLINNKQNSIYRDFIIDPANLEDIMLYHIRGDINEGSVD</sequence>
<dbReference type="InterPro" id="IPR051782">
    <property type="entry name" value="ABC_Transporter_VariousFunc"/>
</dbReference>
<reference evidence="5" key="1">
    <citation type="submission" date="2020-08" db="EMBL/GenBank/DDBJ databases">
        <title>Genome public.</title>
        <authorList>
            <person name="Liu C."/>
            <person name="Sun Q."/>
        </authorList>
    </citation>
    <scope>NUCLEOTIDE SEQUENCE</scope>
    <source>
        <strain evidence="5">BX21</strain>
    </source>
</reference>
<dbReference type="SMART" id="SM00382">
    <property type="entry name" value="AAA"/>
    <property type="match status" value="1"/>
</dbReference>
<keyword evidence="3 5" id="KW-0067">ATP-binding</keyword>
<evidence type="ECO:0000313" key="5">
    <source>
        <dbReference type="EMBL" id="MBC8586880.1"/>
    </source>
</evidence>
<keyword evidence="2" id="KW-0547">Nucleotide-binding</keyword>
<organism evidence="5 6">
    <name type="scientific">Paratissierella segnis</name>
    <dbReference type="NCBI Taxonomy" id="2763679"/>
    <lineage>
        <taxon>Bacteria</taxon>
        <taxon>Bacillati</taxon>
        <taxon>Bacillota</taxon>
        <taxon>Tissierellia</taxon>
        <taxon>Tissierellales</taxon>
        <taxon>Tissierellaceae</taxon>
        <taxon>Paratissierella</taxon>
    </lineage>
</organism>
<dbReference type="AlphaFoldDB" id="A0A926EQY4"/>
<feature type="domain" description="ABC transporter" evidence="4">
    <location>
        <begin position="4"/>
        <end position="229"/>
    </location>
</feature>
<dbReference type="GO" id="GO:0016887">
    <property type="term" value="F:ATP hydrolysis activity"/>
    <property type="evidence" value="ECO:0007669"/>
    <property type="project" value="InterPro"/>
</dbReference>
<name>A0A926EQY4_9FIRM</name>
<dbReference type="PROSITE" id="PS50893">
    <property type="entry name" value="ABC_TRANSPORTER_2"/>
    <property type="match status" value="1"/>
</dbReference>
<dbReference type="InterPro" id="IPR003439">
    <property type="entry name" value="ABC_transporter-like_ATP-bd"/>
</dbReference>
<protein>
    <submittedName>
        <fullName evidence="5">ABC transporter ATP-binding protein</fullName>
    </submittedName>
</protein>
<dbReference type="GO" id="GO:0005524">
    <property type="term" value="F:ATP binding"/>
    <property type="evidence" value="ECO:0007669"/>
    <property type="project" value="UniProtKB-KW"/>
</dbReference>